<sequence>MPKVTVLTTFHNGRKTIEKAIESILNQSFKDFEYLLVDDGSTDETALLINGFKDERIYLVDPGRIGRAAALNLGLQEAKCDYVAILDADDEAYPNRLFKQKEILDNSPVSLVASNASIYDDSENSLGQTNFSSDHNSLVKDILQLNSFPHSSVMFRRKDALIFSGYNERCVKSIDFNMYLDLLQEKRRFFCIEENLIKLRVYATSWGASDTESLQFFYGYLGLISYYINMKNGKRIMRGDIKDFRIIENIFKGWFYKSDVYKRRMAKQYFQQFHEAIRKGKFNKSIESFLKAFRNDSLFWTYRGFKFNYEEDILNFLEYASKESLRVREILDNEI</sequence>
<dbReference type="InterPro" id="IPR029044">
    <property type="entry name" value="Nucleotide-diphossugar_trans"/>
</dbReference>
<dbReference type="CDD" id="cd00761">
    <property type="entry name" value="Glyco_tranf_GTA_type"/>
    <property type="match status" value="1"/>
</dbReference>
<dbReference type="SUPFAM" id="SSF53448">
    <property type="entry name" value="Nucleotide-diphospho-sugar transferases"/>
    <property type="match status" value="1"/>
</dbReference>
<dbReference type="GO" id="GO:0016757">
    <property type="term" value="F:glycosyltransferase activity"/>
    <property type="evidence" value="ECO:0007669"/>
    <property type="project" value="UniProtKB-KW"/>
</dbReference>
<protein>
    <recommendedName>
        <fullName evidence="4">Glycosyltransferase 2-like domain-containing protein</fullName>
    </recommendedName>
</protein>
<name>A0A382I7C2_9ZZZZ</name>
<dbReference type="Gene3D" id="3.90.550.10">
    <property type="entry name" value="Spore Coat Polysaccharide Biosynthesis Protein SpsA, Chain A"/>
    <property type="match status" value="1"/>
</dbReference>
<dbReference type="PANTHER" id="PTHR43685:SF5">
    <property type="entry name" value="GLYCOSYLTRANSFERASE EPSE-RELATED"/>
    <property type="match status" value="1"/>
</dbReference>
<keyword evidence="3" id="KW-0808">Transferase</keyword>
<dbReference type="InterPro" id="IPR050834">
    <property type="entry name" value="Glycosyltransf_2"/>
</dbReference>
<evidence type="ECO:0000313" key="5">
    <source>
        <dbReference type="EMBL" id="SVB95418.1"/>
    </source>
</evidence>
<accession>A0A382I7C2</accession>
<evidence type="ECO:0000259" key="4">
    <source>
        <dbReference type="Pfam" id="PF00535"/>
    </source>
</evidence>
<gene>
    <name evidence="5" type="ORF">METZ01_LOCUS248272</name>
</gene>
<evidence type="ECO:0000256" key="2">
    <source>
        <dbReference type="ARBA" id="ARBA00022676"/>
    </source>
</evidence>
<evidence type="ECO:0000256" key="1">
    <source>
        <dbReference type="ARBA" id="ARBA00006739"/>
    </source>
</evidence>
<dbReference type="EMBL" id="UINC01065591">
    <property type="protein sequence ID" value="SVB95418.1"/>
    <property type="molecule type" value="Genomic_DNA"/>
</dbReference>
<dbReference type="PANTHER" id="PTHR43685">
    <property type="entry name" value="GLYCOSYLTRANSFERASE"/>
    <property type="match status" value="1"/>
</dbReference>
<proteinExistence type="inferred from homology"/>
<dbReference type="AlphaFoldDB" id="A0A382I7C2"/>
<evidence type="ECO:0000256" key="3">
    <source>
        <dbReference type="ARBA" id="ARBA00022679"/>
    </source>
</evidence>
<feature type="domain" description="Glycosyltransferase 2-like" evidence="4">
    <location>
        <begin position="5"/>
        <end position="146"/>
    </location>
</feature>
<organism evidence="5">
    <name type="scientific">marine metagenome</name>
    <dbReference type="NCBI Taxonomy" id="408172"/>
    <lineage>
        <taxon>unclassified sequences</taxon>
        <taxon>metagenomes</taxon>
        <taxon>ecological metagenomes</taxon>
    </lineage>
</organism>
<reference evidence="5" key="1">
    <citation type="submission" date="2018-05" db="EMBL/GenBank/DDBJ databases">
        <authorList>
            <person name="Lanie J.A."/>
            <person name="Ng W.-L."/>
            <person name="Kazmierczak K.M."/>
            <person name="Andrzejewski T.M."/>
            <person name="Davidsen T.M."/>
            <person name="Wayne K.J."/>
            <person name="Tettelin H."/>
            <person name="Glass J.I."/>
            <person name="Rusch D."/>
            <person name="Podicherti R."/>
            <person name="Tsui H.-C.T."/>
            <person name="Winkler M.E."/>
        </authorList>
    </citation>
    <scope>NUCLEOTIDE SEQUENCE</scope>
</reference>
<dbReference type="InterPro" id="IPR001173">
    <property type="entry name" value="Glyco_trans_2-like"/>
</dbReference>
<keyword evidence="2" id="KW-0328">Glycosyltransferase</keyword>
<dbReference type="Pfam" id="PF00535">
    <property type="entry name" value="Glycos_transf_2"/>
    <property type="match status" value="1"/>
</dbReference>
<comment type="similarity">
    <text evidence="1">Belongs to the glycosyltransferase 2 family.</text>
</comment>